<dbReference type="Proteomes" id="UP000198748">
    <property type="component" value="Unassembled WGS sequence"/>
</dbReference>
<dbReference type="RefSeq" id="WP_090151295.1">
    <property type="nucleotide sequence ID" value="NZ_FNAN01000008.1"/>
</dbReference>
<name>A0A1G7HPL3_9BACT</name>
<evidence type="ECO:0000313" key="1">
    <source>
        <dbReference type="EMBL" id="SDF02375.1"/>
    </source>
</evidence>
<dbReference type="AlphaFoldDB" id="A0A1G7HPL3"/>
<dbReference type="EMBL" id="FNAN01000008">
    <property type="protein sequence ID" value="SDF02375.1"/>
    <property type="molecule type" value="Genomic_DNA"/>
</dbReference>
<gene>
    <name evidence="1" type="ORF">SAMN04487996_108225</name>
</gene>
<proteinExistence type="predicted"/>
<reference evidence="2" key="1">
    <citation type="submission" date="2016-10" db="EMBL/GenBank/DDBJ databases">
        <authorList>
            <person name="Varghese N."/>
            <person name="Submissions S."/>
        </authorList>
    </citation>
    <scope>NUCLEOTIDE SEQUENCE [LARGE SCALE GENOMIC DNA]</scope>
    <source>
        <strain evidence="2">DSM 25329</strain>
    </source>
</reference>
<accession>A0A1G7HPL3</accession>
<keyword evidence="2" id="KW-1185">Reference proteome</keyword>
<dbReference type="OrthoDB" id="964061at2"/>
<evidence type="ECO:0000313" key="2">
    <source>
        <dbReference type="Proteomes" id="UP000198748"/>
    </source>
</evidence>
<organism evidence="1 2">
    <name type="scientific">Dyadobacter soli</name>
    <dbReference type="NCBI Taxonomy" id="659014"/>
    <lineage>
        <taxon>Bacteria</taxon>
        <taxon>Pseudomonadati</taxon>
        <taxon>Bacteroidota</taxon>
        <taxon>Cytophagia</taxon>
        <taxon>Cytophagales</taxon>
        <taxon>Spirosomataceae</taxon>
        <taxon>Dyadobacter</taxon>
    </lineage>
</organism>
<protein>
    <submittedName>
        <fullName evidence="1">Uncharacterized protein</fullName>
    </submittedName>
</protein>
<sequence length="75" mass="8527">MELIRKVIVPTTDSYVLTLPKEMVGKQIEVTAAEVDSAAPIDIDTRMQKINDSLSNLKVDLTNWKFDRNEANNYD</sequence>
<dbReference type="STRING" id="659014.SAMN04487996_108225"/>